<evidence type="ECO:0000313" key="5">
    <source>
        <dbReference type="Proteomes" id="UP000316541"/>
    </source>
</evidence>
<comment type="caution">
    <text evidence="4">The sequence shown here is derived from an EMBL/GenBank/DDBJ whole genome shotgun (WGS) entry which is preliminary data.</text>
</comment>
<protein>
    <recommendedName>
        <fullName evidence="3">Clp ATPase C-terminal domain-containing protein</fullName>
    </recommendedName>
</protein>
<accession>A0A544Y5H6</accession>
<feature type="domain" description="Clp ATPase C-terminal" evidence="3">
    <location>
        <begin position="1"/>
        <end position="63"/>
    </location>
</feature>
<evidence type="ECO:0000313" key="4">
    <source>
        <dbReference type="EMBL" id="TQS12025.1"/>
    </source>
</evidence>
<dbReference type="Pfam" id="PF10431">
    <property type="entry name" value="ClpB_D2-small"/>
    <property type="match status" value="1"/>
</dbReference>
<evidence type="ECO:0000256" key="1">
    <source>
        <dbReference type="ARBA" id="ARBA00022741"/>
    </source>
</evidence>
<dbReference type="SMART" id="SM01086">
    <property type="entry name" value="ClpB_D2-small"/>
    <property type="match status" value="1"/>
</dbReference>
<gene>
    <name evidence="4" type="ORF">FLX08_36500</name>
</gene>
<dbReference type="Proteomes" id="UP000316541">
    <property type="component" value="Unassembled WGS sequence"/>
</dbReference>
<reference evidence="4 5" key="1">
    <citation type="submission" date="2019-07" db="EMBL/GenBank/DDBJ databases">
        <title>Microbispora hainanensis DSM 45428.</title>
        <authorList>
            <person name="Thawai C."/>
        </authorList>
    </citation>
    <scope>NUCLEOTIDE SEQUENCE [LARGE SCALE GENOMIC DNA]</scope>
    <source>
        <strain evidence="4 5">DSM 45428</strain>
    </source>
</reference>
<name>A0A544Y5H6_9ACTN</name>
<dbReference type="EMBL" id="VIRM01000072">
    <property type="protein sequence ID" value="TQS12025.1"/>
    <property type="molecule type" value="Genomic_DNA"/>
</dbReference>
<feature type="non-terminal residue" evidence="4">
    <location>
        <position position="1"/>
    </location>
</feature>
<dbReference type="InterPro" id="IPR019489">
    <property type="entry name" value="Clp_ATPase_C"/>
</dbReference>
<keyword evidence="1" id="KW-0547">Nucleotide-binding</keyword>
<dbReference type="Gene3D" id="1.10.8.60">
    <property type="match status" value="1"/>
</dbReference>
<evidence type="ECO:0000256" key="2">
    <source>
        <dbReference type="ARBA" id="ARBA00022840"/>
    </source>
</evidence>
<dbReference type="AlphaFoldDB" id="A0A544Y5H6"/>
<dbReference type="GO" id="GO:0005524">
    <property type="term" value="F:ATP binding"/>
    <property type="evidence" value="ECO:0007669"/>
    <property type="project" value="UniProtKB-KW"/>
</dbReference>
<proteinExistence type="predicted"/>
<organism evidence="4 5">
    <name type="scientific">Microbispora hainanensis</name>
    <dbReference type="NCBI Taxonomy" id="568844"/>
    <lineage>
        <taxon>Bacteria</taxon>
        <taxon>Bacillati</taxon>
        <taxon>Actinomycetota</taxon>
        <taxon>Actinomycetes</taxon>
        <taxon>Streptosporangiales</taxon>
        <taxon>Streptosporangiaceae</taxon>
        <taxon>Microbispora</taxon>
    </lineage>
</organism>
<dbReference type="RefSeq" id="WP_142624831.1">
    <property type="nucleotide sequence ID" value="NZ_VIRM01000072.1"/>
</dbReference>
<keyword evidence="2" id="KW-0067">ATP-binding</keyword>
<sequence>VSAAAKQVLADRGYDPVMGARPLRRTIQRELEDTLSEKILYGELRPGQVVKIDVEGEGEAATFTFVGETAPAAV</sequence>
<evidence type="ECO:0000259" key="3">
    <source>
        <dbReference type="SMART" id="SM01086"/>
    </source>
</evidence>